<dbReference type="EMBL" id="CP120992">
    <property type="protein sequence ID" value="WLQ39038.1"/>
    <property type="molecule type" value="Genomic_DNA"/>
</dbReference>
<reference evidence="2 3" key="1">
    <citation type="submission" date="2023-03" db="EMBL/GenBank/DDBJ databases">
        <title>Isolation and description of six Streptomyces strains from soil environments, able to metabolize different microbial glucans.</title>
        <authorList>
            <person name="Widen T."/>
            <person name="Larsbrink J."/>
        </authorList>
    </citation>
    <scope>NUCLEOTIDE SEQUENCE [LARGE SCALE GENOMIC DNA]</scope>
    <source>
        <strain evidence="2 3">Mut2</strain>
    </source>
</reference>
<evidence type="ECO:0000313" key="2">
    <source>
        <dbReference type="EMBL" id="WLQ39038.1"/>
    </source>
</evidence>
<feature type="domain" description="N-acetyltransferase" evidence="1">
    <location>
        <begin position="9"/>
        <end position="169"/>
    </location>
</feature>
<protein>
    <submittedName>
        <fullName evidence="2">GNAT family N-acetyltransferase</fullName>
    </submittedName>
</protein>
<sequence>MTVLGTPRLLLRPMSVSDAEGVVGGRPPDGVRWAAGYPSPGDRAAAARFLNTCADTGDPSPFGSYEIQLGEDGPVIGGMGFHGVPDGDGHVTIGYGLVPSVQGMGYASEALRALLRFARARGIACVHGDTGLDNLASQRVMTAAGMRLVRQDSLLKHYRVDWDDAVRQE</sequence>
<dbReference type="PROSITE" id="PS51186">
    <property type="entry name" value="GNAT"/>
    <property type="match status" value="1"/>
</dbReference>
<organism evidence="2 3">
    <name type="scientific">Streptomyces laculatispora</name>
    <dbReference type="NCBI Taxonomy" id="887464"/>
    <lineage>
        <taxon>Bacteria</taxon>
        <taxon>Bacillati</taxon>
        <taxon>Actinomycetota</taxon>
        <taxon>Actinomycetes</taxon>
        <taxon>Kitasatosporales</taxon>
        <taxon>Streptomycetaceae</taxon>
        <taxon>Streptomyces</taxon>
    </lineage>
</organism>
<name>A0ABY9HWT9_9ACTN</name>
<dbReference type="Proteomes" id="UP001229952">
    <property type="component" value="Chromosome"/>
</dbReference>
<dbReference type="InterPro" id="IPR016181">
    <property type="entry name" value="Acyl_CoA_acyltransferase"/>
</dbReference>
<evidence type="ECO:0000259" key="1">
    <source>
        <dbReference type="PROSITE" id="PS51186"/>
    </source>
</evidence>
<accession>A0ABY9HWT9</accession>
<dbReference type="SUPFAM" id="SSF55729">
    <property type="entry name" value="Acyl-CoA N-acyltransferases (Nat)"/>
    <property type="match status" value="1"/>
</dbReference>
<dbReference type="InterPro" id="IPR000182">
    <property type="entry name" value="GNAT_dom"/>
</dbReference>
<dbReference type="PANTHER" id="PTHR43792:SF13">
    <property type="entry name" value="ACETYLTRANSFERASE"/>
    <property type="match status" value="1"/>
</dbReference>
<dbReference type="CDD" id="cd04301">
    <property type="entry name" value="NAT_SF"/>
    <property type="match status" value="1"/>
</dbReference>
<proteinExistence type="predicted"/>
<dbReference type="Pfam" id="PF13302">
    <property type="entry name" value="Acetyltransf_3"/>
    <property type="match status" value="1"/>
</dbReference>
<dbReference type="Gene3D" id="3.40.630.30">
    <property type="match status" value="1"/>
</dbReference>
<dbReference type="PANTHER" id="PTHR43792">
    <property type="entry name" value="GNAT FAMILY, PUTATIVE (AFU_ORTHOLOGUE AFUA_3G00765)-RELATED-RELATED"/>
    <property type="match status" value="1"/>
</dbReference>
<evidence type="ECO:0000313" key="3">
    <source>
        <dbReference type="Proteomes" id="UP001229952"/>
    </source>
</evidence>
<gene>
    <name evidence="2" type="ORF">P8A22_02760</name>
</gene>
<dbReference type="InterPro" id="IPR051531">
    <property type="entry name" value="N-acetyltransferase"/>
</dbReference>
<keyword evidence="3" id="KW-1185">Reference proteome</keyword>
<dbReference type="RefSeq" id="WP_306085698.1">
    <property type="nucleotide sequence ID" value="NZ_CP120992.1"/>
</dbReference>